<dbReference type="EMBL" id="VIFY01000174">
    <property type="protein sequence ID" value="TQB69053.1"/>
    <property type="molecule type" value="Genomic_DNA"/>
</dbReference>
<proteinExistence type="inferred from homology"/>
<dbReference type="AlphaFoldDB" id="A0A507QMJ4"/>
<name>A0A507QMJ4_MONPU</name>
<dbReference type="Gene3D" id="3.40.50.720">
    <property type="entry name" value="NAD(P)-binding Rossmann-like Domain"/>
    <property type="match status" value="1"/>
</dbReference>
<gene>
    <name evidence="3" type="ORF">MPDQ_002381</name>
</gene>
<comment type="similarity">
    <text evidence="1">Belongs to the short-chain dehydrogenases/reductases (SDR) family.</text>
</comment>
<dbReference type="STRING" id="5098.A0A507QMJ4"/>
<evidence type="ECO:0008006" key="5">
    <source>
        <dbReference type="Google" id="ProtNLM"/>
    </source>
</evidence>
<evidence type="ECO:0000313" key="4">
    <source>
        <dbReference type="Proteomes" id="UP000319663"/>
    </source>
</evidence>
<dbReference type="InterPro" id="IPR036291">
    <property type="entry name" value="NAD(P)-bd_dom_sf"/>
</dbReference>
<dbReference type="SUPFAM" id="SSF51735">
    <property type="entry name" value="NAD(P)-binding Rossmann-fold domains"/>
    <property type="match status" value="1"/>
</dbReference>
<evidence type="ECO:0000256" key="1">
    <source>
        <dbReference type="ARBA" id="ARBA00006484"/>
    </source>
</evidence>
<keyword evidence="2" id="KW-0560">Oxidoreductase</keyword>
<sequence>MSQFRPNIARQSLRDKVVLVTGGANGIGASLVEYCCENGAYVCFGDTGIAAGEQLSKRLCESDSSSSHPRAIFLRTDVTDYQSLLYLFDAALKAYGCIDHVVAAAGIMEIGNCFDPALDLKTVREAPTTKVLDVNLVGSIYVSRIASVYLRQSRPANTDRSITLFSSLAGFKESPGLFIYQTSKHGILGLMRALRLYLSNSPVHNIRVNVVCPWMTATGMADGVCEGWVKAGLPLNTPLDVAKVTAGLLVDSSLNGKAMYVEGGRAWEIEGNLDRLEPQWLGEEPSRSLAKGQAVLGQGMDWAK</sequence>
<accession>A0A507QMJ4</accession>
<organism evidence="3 4">
    <name type="scientific">Monascus purpureus</name>
    <name type="common">Red mold</name>
    <name type="synonym">Monascus anka</name>
    <dbReference type="NCBI Taxonomy" id="5098"/>
    <lineage>
        <taxon>Eukaryota</taxon>
        <taxon>Fungi</taxon>
        <taxon>Dikarya</taxon>
        <taxon>Ascomycota</taxon>
        <taxon>Pezizomycotina</taxon>
        <taxon>Eurotiomycetes</taxon>
        <taxon>Eurotiomycetidae</taxon>
        <taxon>Eurotiales</taxon>
        <taxon>Aspergillaceae</taxon>
        <taxon>Monascus</taxon>
    </lineage>
</organism>
<dbReference type="GO" id="GO:0016616">
    <property type="term" value="F:oxidoreductase activity, acting on the CH-OH group of donors, NAD or NADP as acceptor"/>
    <property type="evidence" value="ECO:0007669"/>
    <property type="project" value="TreeGrafter"/>
</dbReference>
<dbReference type="GO" id="GO:0005737">
    <property type="term" value="C:cytoplasm"/>
    <property type="evidence" value="ECO:0007669"/>
    <property type="project" value="TreeGrafter"/>
</dbReference>
<dbReference type="OrthoDB" id="37659at2759"/>
<dbReference type="PRINTS" id="PR00081">
    <property type="entry name" value="GDHRDH"/>
</dbReference>
<dbReference type="Pfam" id="PF00106">
    <property type="entry name" value="adh_short"/>
    <property type="match status" value="1"/>
</dbReference>
<protein>
    <recommendedName>
        <fullName evidence="5">3-hydroxyacyl-CoA dehydrogenase</fullName>
    </recommendedName>
</protein>
<comment type="caution">
    <text evidence="3">The sequence shown here is derived from an EMBL/GenBank/DDBJ whole genome shotgun (WGS) entry which is preliminary data.</text>
</comment>
<dbReference type="PANTHER" id="PTHR44229">
    <property type="entry name" value="15-HYDROXYPROSTAGLANDIN DEHYDROGENASE [NAD(+)]"/>
    <property type="match status" value="1"/>
</dbReference>
<dbReference type="PANTHER" id="PTHR44229:SF4">
    <property type="entry name" value="15-HYDROXYPROSTAGLANDIN DEHYDROGENASE [NAD(+)]"/>
    <property type="match status" value="1"/>
</dbReference>
<dbReference type="Proteomes" id="UP000319663">
    <property type="component" value="Unassembled WGS sequence"/>
</dbReference>
<keyword evidence="4" id="KW-1185">Reference proteome</keyword>
<reference evidence="3 4" key="1">
    <citation type="submission" date="2019-06" db="EMBL/GenBank/DDBJ databases">
        <title>Wine fermentation using esterase from Monascus purpureus.</title>
        <authorList>
            <person name="Geng C."/>
            <person name="Zhang Y."/>
        </authorList>
    </citation>
    <scope>NUCLEOTIDE SEQUENCE [LARGE SCALE GENOMIC DNA]</scope>
    <source>
        <strain evidence="3">HQ1</strain>
    </source>
</reference>
<evidence type="ECO:0000313" key="3">
    <source>
        <dbReference type="EMBL" id="TQB69053.1"/>
    </source>
</evidence>
<evidence type="ECO:0000256" key="2">
    <source>
        <dbReference type="ARBA" id="ARBA00023002"/>
    </source>
</evidence>
<dbReference type="InterPro" id="IPR002347">
    <property type="entry name" value="SDR_fam"/>
</dbReference>